<evidence type="ECO:0000313" key="2">
    <source>
        <dbReference type="Proteomes" id="UP001152795"/>
    </source>
</evidence>
<dbReference type="Proteomes" id="UP001152795">
    <property type="component" value="Unassembled WGS sequence"/>
</dbReference>
<organism evidence="1 2">
    <name type="scientific">Paramuricea clavata</name>
    <name type="common">Red gorgonian</name>
    <name type="synonym">Violescent sea-whip</name>
    <dbReference type="NCBI Taxonomy" id="317549"/>
    <lineage>
        <taxon>Eukaryota</taxon>
        <taxon>Metazoa</taxon>
        <taxon>Cnidaria</taxon>
        <taxon>Anthozoa</taxon>
        <taxon>Octocorallia</taxon>
        <taxon>Malacalcyonacea</taxon>
        <taxon>Plexauridae</taxon>
        <taxon>Paramuricea</taxon>
    </lineage>
</organism>
<keyword evidence="2" id="KW-1185">Reference proteome</keyword>
<reference evidence="1" key="1">
    <citation type="submission" date="2020-04" db="EMBL/GenBank/DDBJ databases">
        <authorList>
            <person name="Alioto T."/>
            <person name="Alioto T."/>
            <person name="Gomez Garrido J."/>
        </authorList>
    </citation>
    <scope>NUCLEOTIDE SEQUENCE</scope>
    <source>
        <strain evidence="1">A484AB</strain>
    </source>
</reference>
<gene>
    <name evidence="1" type="ORF">PACLA_8A088932</name>
</gene>
<dbReference type="Gene3D" id="3.30.750.130">
    <property type="match status" value="1"/>
</dbReference>
<dbReference type="AlphaFoldDB" id="A0A6S7IEW7"/>
<protein>
    <submittedName>
        <fullName evidence="1">Uncharacterized protein</fullName>
    </submittedName>
</protein>
<proteinExistence type="predicted"/>
<evidence type="ECO:0000313" key="1">
    <source>
        <dbReference type="EMBL" id="CAB4015633.1"/>
    </source>
</evidence>
<name>A0A6S7IEW7_PARCT</name>
<feature type="non-terminal residue" evidence="1">
    <location>
        <position position="118"/>
    </location>
</feature>
<comment type="caution">
    <text evidence="1">The sequence shown here is derived from an EMBL/GenBank/DDBJ whole genome shotgun (WGS) entry which is preliminary data.</text>
</comment>
<sequence length="118" mass="13695">MKYKIAIFFLFGVFMVETKVVRDQNKFTKAKLENGYDPGKCNQSNHARFIVVKDRENNDRLLICAEENDVYNWKTTDGSDPTGEFFNPAYDCLKILDKNPEAKDGFYWIKLSGIVPKK</sequence>
<dbReference type="EMBL" id="CACRXK020008789">
    <property type="protein sequence ID" value="CAB4015633.1"/>
    <property type="molecule type" value="Genomic_DNA"/>
</dbReference>
<accession>A0A6S7IEW7</accession>